<feature type="transmembrane region" description="Helical" evidence="1">
    <location>
        <begin position="111"/>
        <end position="136"/>
    </location>
</feature>
<proteinExistence type="predicted"/>
<protein>
    <submittedName>
        <fullName evidence="2">Uncharacterized protein</fullName>
    </submittedName>
</protein>
<comment type="caution">
    <text evidence="2">The sequence shown here is derived from an EMBL/GenBank/DDBJ whole genome shotgun (WGS) entry which is preliminary data.</text>
</comment>
<evidence type="ECO:0000256" key="1">
    <source>
        <dbReference type="SAM" id="Phobius"/>
    </source>
</evidence>
<dbReference type="EMBL" id="JAODUO010002294">
    <property type="protein sequence ID" value="KAK2153532.1"/>
    <property type="molecule type" value="Genomic_DNA"/>
</dbReference>
<keyword evidence="3" id="KW-1185">Reference proteome</keyword>
<feature type="transmembrane region" description="Helical" evidence="1">
    <location>
        <begin position="195"/>
        <end position="213"/>
    </location>
</feature>
<accession>A0AAD9N1C1</accession>
<gene>
    <name evidence="2" type="ORF">NP493_2301g00003</name>
</gene>
<keyword evidence="1" id="KW-0472">Membrane</keyword>
<sequence>MVGCHNDSGEPAVNFEDADVWLGGLRNFAGLTGALLLVGILANVYLLRLTDWSRFPVHWETGRLSLRYSSVIDVSLCFVFVPIMLCSWVNFHSGSDVSITLRCELFDVVQVSRLGFVPVGCGVVVLCRQMCMLYMFRHENPLIDQHGGRTVKLLRDVIIVGAVSVVSYLFLPKFAPDIHLHFCFVDGWMTSRNVYLFPLPVAVNIILGVVVLVRTSPPEVDVEQQDVKLTLNNIGGDLSDKAIDSLPLHDFENGFDKITHSRWNKFVIVTSESLLTWFVLVAALALAGILLQPPNVGTVFVLIAVSTLPGVWSACAVFRYWT</sequence>
<feature type="transmembrane region" description="Helical" evidence="1">
    <location>
        <begin position="28"/>
        <end position="47"/>
    </location>
</feature>
<dbReference type="AlphaFoldDB" id="A0AAD9N1C1"/>
<dbReference type="Proteomes" id="UP001209878">
    <property type="component" value="Unassembled WGS sequence"/>
</dbReference>
<name>A0AAD9N1C1_RIDPI</name>
<keyword evidence="1" id="KW-0812">Transmembrane</keyword>
<keyword evidence="1" id="KW-1133">Transmembrane helix</keyword>
<organism evidence="2 3">
    <name type="scientific">Ridgeia piscesae</name>
    <name type="common">Tubeworm</name>
    <dbReference type="NCBI Taxonomy" id="27915"/>
    <lineage>
        <taxon>Eukaryota</taxon>
        <taxon>Metazoa</taxon>
        <taxon>Spiralia</taxon>
        <taxon>Lophotrochozoa</taxon>
        <taxon>Annelida</taxon>
        <taxon>Polychaeta</taxon>
        <taxon>Sedentaria</taxon>
        <taxon>Canalipalpata</taxon>
        <taxon>Sabellida</taxon>
        <taxon>Siboglinidae</taxon>
        <taxon>Ridgeia</taxon>
    </lineage>
</organism>
<feature type="transmembrane region" description="Helical" evidence="1">
    <location>
        <begin position="266"/>
        <end position="291"/>
    </location>
</feature>
<evidence type="ECO:0000313" key="2">
    <source>
        <dbReference type="EMBL" id="KAK2153532.1"/>
    </source>
</evidence>
<feature type="transmembrane region" description="Helical" evidence="1">
    <location>
        <begin position="157"/>
        <end position="175"/>
    </location>
</feature>
<evidence type="ECO:0000313" key="3">
    <source>
        <dbReference type="Proteomes" id="UP001209878"/>
    </source>
</evidence>
<reference evidence="2" key="1">
    <citation type="journal article" date="2023" name="Mol. Biol. Evol.">
        <title>Third-Generation Sequencing Reveals the Adaptive Role of the Epigenome in Three Deep-Sea Polychaetes.</title>
        <authorList>
            <person name="Perez M."/>
            <person name="Aroh O."/>
            <person name="Sun Y."/>
            <person name="Lan Y."/>
            <person name="Juniper S.K."/>
            <person name="Young C.R."/>
            <person name="Angers B."/>
            <person name="Qian P.Y."/>
        </authorList>
    </citation>
    <scope>NUCLEOTIDE SEQUENCE</scope>
    <source>
        <strain evidence="2">R07B-5</strain>
    </source>
</reference>
<feature type="transmembrane region" description="Helical" evidence="1">
    <location>
        <begin position="68"/>
        <end position="91"/>
    </location>
</feature>
<feature type="transmembrane region" description="Helical" evidence="1">
    <location>
        <begin position="297"/>
        <end position="321"/>
    </location>
</feature>